<dbReference type="PANTHER" id="PTHR12867">
    <property type="entry name" value="GLYCOSYL TRANSFERASE-RELATED"/>
    <property type="match status" value="1"/>
</dbReference>
<keyword evidence="4 7" id="KW-0808">Transferase</keyword>
<protein>
    <submittedName>
        <fullName evidence="7">UDP-N-acetylglucosamine transferase subunit ALG13</fullName>
    </submittedName>
</protein>
<evidence type="ECO:0000313" key="8">
    <source>
        <dbReference type="Proteomes" id="UP000186308"/>
    </source>
</evidence>
<keyword evidence="5" id="KW-0256">Endoplasmic reticulum</keyword>
<evidence type="ECO:0000256" key="2">
    <source>
        <dbReference type="ARBA" id="ARBA00006962"/>
    </source>
</evidence>
<evidence type="ECO:0000259" key="6">
    <source>
        <dbReference type="Pfam" id="PF04101"/>
    </source>
</evidence>
<gene>
    <name evidence="7" type="ORF">SAMN05421828_104152</name>
</gene>
<proteinExistence type="inferred from homology"/>
<dbReference type="RefSeq" id="WP_051657119.1">
    <property type="nucleotide sequence ID" value="NZ_FTNE01000004.1"/>
</dbReference>
<comment type="subcellular location">
    <subcellularLocation>
        <location evidence="1">Endoplasmic reticulum</location>
    </subcellularLocation>
</comment>
<keyword evidence="8" id="KW-1185">Reference proteome</keyword>
<organism evidence="7 8">
    <name type="scientific">Acidiphilium rubrum</name>
    <dbReference type="NCBI Taxonomy" id="526"/>
    <lineage>
        <taxon>Bacteria</taxon>
        <taxon>Pseudomonadati</taxon>
        <taxon>Pseudomonadota</taxon>
        <taxon>Alphaproteobacteria</taxon>
        <taxon>Acetobacterales</taxon>
        <taxon>Acidocellaceae</taxon>
        <taxon>Acidiphilium</taxon>
    </lineage>
</organism>
<dbReference type="Gene3D" id="3.40.50.2000">
    <property type="entry name" value="Glycogen Phosphorylase B"/>
    <property type="match status" value="1"/>
</dbReference>
<dbReference type="PANTHER" id="PTHR12867:SF6">
    <property type="entry name" value="N-ACETYLGLUCOSAMINYLDIPHOSPHODOLICHOL N-ACETYLGLUCOSAMINYLTRANSFERASE"/>
    <property type="match status" value="1"/>
</dbReference>
<dbReference type="EMBL" id="FTNE01000004">
    <property type="protein sequence ID" value="SIQ41188.1"/>
    <property type="molecule type" value="Genomic_DNA"/>
</dbReference>
<comment type="caution">
    <text evidence="7">The sequence shown here is derived from an EMBL/GenBank/DDBJ whole genome shotgun (WGS) entry which is preliminary data.</text>
</comment>
<evidence type="ECO:0000256" key="3">
    <source>
        <dbReference type="ARBA" id="ARBA00022676"/>
    </source>
</evidence>
<dbReference type="GO" id="GO:0006488">
    <property type="term" value="P:dolichol-linked oligosaccharide biosynthetic process"/>
    <property type="evidence" value="ECO:0007669"/>
    <property type="project" value="InterPro"/>
</dbReference>
<dbReference type="GO" id="GO:0016758">
    <property type="term" value="F:hexosyltransferase activity"/>
    <property type="evidence" value="ECO:0007669"/>
    <property type="project" value="InterPro"/>
</dbReference>
<reference evidence="7 8" key="1">
    <citation type="submission" date="2017-01" db="EMBL/GenBank/DDBJ databases">
        <authorList>
            <person name="Varghese N."/>
            <person name="Submissions S."/>
        </authorList>
    </citation>
    <scope>NUCLEOTIDE SEQUENCE [LARGE SCALE GENOMIC DNA]</scope>
    <source>
        <strain evidence="7 8">ATCC 35905</strain>
    </source>
</reference>
<dbReference type="SUPFAM" id="SSF53756">
    <property type="entry name" value="UDP-Glycosyltransferase/glycogen phosphorylase"/>
    <property type="match status" value="1"/>
</dbReference>
<sequence>MIFVTVGTTMPFDELLREIDQLAGQGKLGEPLICQTGQSKYQLANGEQFIGRPSIADLIDQATLVISHGGATVIQLLIARKPFVAFPNPRGAGDHQTSFLREVARVSDISWSSNVSDLAQLIGERRNKGPATIPADFPRAGNIIRQFVAGQ</sequence>
<evidence type="ECO:0000256" key="5">
    <source>
        <dbReference type="ARBA" id="ARBA00022824"/>
    </source>
</evidence>
<comment type="similarity">
    <text evidence="2">Belongs to the glycosyltransferase 28 family.</text>
</comment>
<dbReference type="Pfam" id="PF04101">
    <property type="entry name" value="Glyco_tran_28_C"/>
    <property type="match status" value="1"/>
</dbReference>
<keyword evidence="3" id="KW-0328">Glycosyltransferase</keyword>
<dbReference type="AlphaFoldDB" id="A0A8G2FFK9"/>
<dbReference type="OrthoDB" id="7186565at2"/>
<accession>A0A8G2FFK9</accession>
<name>A0A8G2FFK9_ACIRU</name>
<feature type="domain" description="Glycosyl transferase family 28 C-terminal" evidence="6">
    <location>
        <begin position="1"/>
        <end position="103"/>
    </location>
</feature>
<evidence type="ECO:0000256" key="1">
    <source>
        <dbReference type="ARBA" id="ARBA00004240"/>
    </source>
</evidence>
<evidence type="ECO:0000256" key="4">
    <source>
        <dbReference type="ARBA" id="ARBA00022679"/>
    </source>
</evidence>
<dbReference type="InterPro" id="IPR039042">
    <property type="entry name" value="Alg13-like"/>
</dbReference>
<evidence type="ECO:0000313" key="7">
    <source>
        <dbReference type="EMBL" id="SIQ41188.1"/>
    </source>
</evidence>
<dbReference type="InterPro" id="IPR007235">
    <property type="entry name" value="Glyco_trans_28_C"/>
</dbReference>
<dbReference type="Proteomes" id="UP000186308">
    <property type="component" value="Unassembled WGS sequence"/>
</dbReference>